<organism evidence="2 3">
    <name type="scientific">Streptomyces zinciresistens K42</name>
    <dbReference type="NCBI Taxonomy" id="700597"/>
    <lineage>
        <taxon>Bacteria</taxon>
        <taxon>Bacillati</taxon>
        <taxon>Actinomycetota</taxon>
        <taxon>Actinomycetes</taxon>
        <taxon>Kitasatosporales</taxon>
        <taxon>Streptomycetaceae</taxon>
        <taxon>Streptomyces</taxon>
    </lineage>
</organism>
<dbReference type="EMBL" id="AGBF01000390">
    <property type="protein sequence ID" value="EGX54564.1"/>
    <property type="molecule type" value="Genomic_DNA"/>
</dbReference>
<dbReference type="Proteomes" id="UP000004217">
    <property type="component" value="Unassembled WGS sequence"/>
</dbReference>
<feature type="non-terminal residue" evidence="2">
    <location>
        <position position="1"/>
    </location>
</feature>
<sequence>VFVVVTLLVALGIAVAQGCQGPDRGLGGDGDVVRPGQEQRVGTDVRPPAGDPVT</sequence>
<dbReference type="PATRIC" id="fig|700597.3.peg.7218"/>
<gene>
    <name evidence="2" type="ORF">SZN_37326</name>
</gene>
<name>G2GPK3_9ACTN</name>
<evidence type="ECO:0000313" key="2">
    <source>
        <dbReference type="EMBL" id="EGX54564.1"/>
    </source>
</evidence>
<reference evidence="2 3" key="1">
    <citation type="submission" date="2011-08" db="EMBL/GenBank/DDBJ databases">
        <authorList>
            <person name="Lin Y."/>
            <person name="Hao X."/>
            <person name="Johnstone L."/>
            <person name="Miller S.J."/>
            <person name="Wei G."/>
            <person name="Rensing C."/>
        </authorList>
    </citation>
    <scope>NUCLEOTIDE SEQUENCE [LARGE SCALE GENOMIC DNA]</scope>
    <source>
        <strain evidence="2 3">K42</strain>
    </source>
</reference>
<proteinExistence type="predicted"/>
<feature type="region of interest" description="Disordered" evidence="1">
    <location>
        <begin position="21"/>
        <end position="54"/>
    </location>
</feature>
<protein>
    <submittedName>
        <fullName evidence="2">Uncharacterized protein</fullName>
    </submittedName>
</protein>
<comment type="caution">
    <text evidence="2">The sequence shown here is derived from an EMBL/GenBank/DDBJ whole genome shotgun (WGS) entry which is preliminary data.</text>
</comment>
<accession>G2GPK3</accession>
<dbReference type="AlphaFoldDB" id="G2GPK3"/>
<keyword evidence="3" id="KW-1185">Reference proteome</keyword>
<evidence type="ECO:0000256" key="1">
    <source>
        <dbReference type="SAM" id="MobiDB-lite"/>
    </source>
</evidence>
<evidence type="ECO:0000313" key="3">
    <source>
        <dbReference type="Proteomes" id="UP000004217"/>
    </source>
</evidence>